<dbReference type="GeneID" id="39593799"/>
<reference evidence="4 5" key="1">
    <citation type="submission" date="2018-11" db="EMBL/GenBank/DDBJ databases">
        <title>Genome sequence of Apiotrichum porosum DSM 27194.</title>
        <authorList>
            <person name="Aliyu H."/>
            <person name="Gorte O."/>
            <person name="Ochsenreither K."/>
        </authorList>
    </citation>
    <scope>NUCLEOTIDE SEQUENCE [LARGE SCALE GENOMIC DNA]</scope>
    <source>
        <strain evidence="4 5">DSM 27194</strain>
    </source>
</reference>
<evidence type="ECO:0000256" key="1">
    <source>
        <dbReference type="ARBA" id="ARBA00022729"/>
    </source>
</evidence>
<dbReference type="InterPro" id="IPR029058">
    <property type="entry name" value="AB_hydrolase_fold"/>
</dbReference>
<feature type="domain" description="Peptidase S9 prolyl oligopeptidase catalytic" evidence="3">
    <location>
        <begin position="441"/>
        <end position="572"/>
    </location>
</feature>
<feature type="compositionally biased region" description="Low complexity" evidence="2">
    <location>
        <begin position="664"/>
        <end position="674"/>
    </location>
</feature>
<evidence type="ECO:0000313" key="4">
    <source>
        <dbReference type="EMBL" id="RSH79606.1"/>
    </source>
</evidence>
<dbReference type="GO" id="GO:0008236">
    <property type="term" value="F:serine-type peptidase activity"/>
    <property type="evidence" value="ECO:0007669"/>
    <property type="project" value="InterPro"/>
</dbReference>
<sequence length="818" mass="87246">MTVRIDPVWEAVGPFPSGMREHPLLASPLYAFPPLDGTHPDVDFALRPYGEGDWPSAYPTGGRAQWASFKADDQGEIAVSFPEVDWKALRGDHGWASVQYRTELRGRVAIPDTGLPVTRLRIDVLQAAEYAFIPAQTTRGDSYTPVWYNGDVYAFGASPNGQRDASGGVSNFARSIALPPGEYIMLVRALYECRMFGDPGDQPPTIRVKIHINRDDAAQPAVLEPGVGALPDIVDGKAMGQWAAVGVRVPPGSTAAIVDVDCECNGGFRFTTPQSVRIAPGQMRPVPLKIDQAGSTLVDGLKIVLRVRSDDSSEHTLIWSPRLTHVRMSKPFRFTFASPAVPRTLPGAPAGAPALVSLGVIVPPTEPAPATKLPPVLLALHGAGVEVTSPFWVEAMPTAPGMWAVLPSGRNEWGEDWHGGSMVDVWAARDALPLLAKLCGATVSTDTLLAGHSNGGQGAWHAAARYPDRIVGLIAFAGYLKIQDYVPFNELVSHNYADPALMGLLLAALAPYNNDLYASNLASVPVLAVHGAADDNVPPRHGRTHAALVAAWTRGGADIQYVEVPHKGHWWEGGFAMPKIQEFIATLPPKRPMDQVRRSGFTLASANPDEAGGKAGIRIAELAVPGRLARLDVNMPQWNGAGPLDLHGSNVKRVEIIGWAGAAASDSSSSSGDSDSSKPTSLVREDGVWRPGPLPPIRAYGPVMRLLASDGPVTLVVPAKADDSGAAGESDTAAAALWALATLYAHDLYVYHRLDAVIVPDGDALRAVAADTLSPGSVVVFGAPHENRFTRWMMAQERTPYLDRDWVTGRGLSPCGPT</sequence>
<feature type="region of interest" description="Disordered" evidence="2">
    <location>
        <begin position="664"/>
        <end position="689"/>
    </location>
</feature>
<dbReference type="Proteomes" id="UP000279236">
    <property type="component" value="Unassembled WGS sequence"/>
</dbReference>
<proteinExistence type="predicted"/>
<dbReference type="EMBL" id="RSCE01000009">
    <property type="protein sequence ID" value="RSH79606.1"/>
    <property type="molecule type" value="Genomic_DNA"/>
</dbReference>
<dbReference type="OrthoDB" id="449091at2759"/>
<dbReference type="SUPFAM" id="SSF53474">
    <property type="entry name" value="alpha/beta-Hydrolases"/>
    <property type="match status" value="1"/>
</dbReference>
<evidence type="ECO:0000256" key="2">
    <source>
        <dbReference type="SAM" id="MobiDB-lite"/>
    </source>
</evidence>
<dbReference type="InterPro" id="IPR001375">
    <property type="entry name" value="Peptidase_S9_cat"/>
</dbReference>
<keyword evidence="5" id="KW-1185">Reference proteome</keyword>
<dbReference type="Pfam" id="PF00326">
    <property type="entry name" value="Peptidase_S9"/>
    <property type="match status" value="1"/>
</dbReference>
<dbReference type="STRING" id="105984.A0A427XL65"/>
<organism evidence="4 5">
    <name type="scientific">Apiotrichum porosum</name>
    <dbReference type="NCBI Taxonomy" id="105984"/>
    <lineage>
        <taxon>Eukaryota</taxon>
        <taxon>Fungi</taxon>
        <taxon>Dikarya</taxon>
        <taxon>Basidiomycota</taxon>
        <taxon>Agaricomycotina</taxon>
        <taxon>Tremellomycetes</taxon>
        <taxon>Trichosporonales</taxon>
        <taxon>Trichosporonaceae</taxon>
        <taxon>Apiotrichum</taxon>
    </lineage>
</organism>
<dbReference type="AlphaFoldDB" id="A0A427XL65"/>
<gene>
    <name evidence="4" type="ORF">EHS24_009256</name>
</gene>
<dbReference type="PANTHER" id="PTHR43037:SF4">
    <property type="entry name" value="PEPTIDASE S9 PROLYL OLIGOPEPTIDASE CATALYTIC DOMAIN-CONTAINING PROTEIN"/>
    <property type="match status" value="1"/>
</dbReference>
<accession>A0A427XL65</accession>
<evidence type="ECO:0000259" key="3">
    <source>
        <dbReference type="Pfam" id="PF00326"/>
    </source>
</evidence>
<evidence type="ECO:0000313" key="5">
    <source>
        <dbReference type="Proteomes" id="UP000279236"/>
    </source>
</evidence>
<name>A0A427XL65_9TREE</name>
<protein>
    <recommendedName>
        <fullName evidence="3">Peptidase S9 prolyl oligopeptidase catalytic domain-containing protein</fullName>
    </recommendedName>
</protein>
<comment type="caution">
    <text evidence="4">The sequence shown here is derived from an EMBL/GenBank/DDBJ whole genome shotgun (WGS) entry which is preliminary data.</text>
</comment>
<keyword evidence="1" id="KW-0732">Signal</keyword>
<dbReference type="Gene3D" id="3.40.50.1820">
    <property type="entry name" value="alpha/beta hydrolase"/>
    <property type="match status" value="1"/>
</dbReference>
<dbReference type="InterPro" id="IPR050955">
    <property type="entry name" value="Plant_Biomass_Hydrol_Est"/>
</dbReference>
<dbReference type="GO" id="GO:0006508">
    <property type="term" value="P:proteolysis"/>
    <property type="evidence" value="ECO:0007669"/>
    <property type="project" value="InterPro"/>
</dbReference>
<dbReference type="RefSeq" id="XP_028474715.1">
    <property type="nucleotide sequence ID" value="XM_028624547.1"/>
</dbReference>
<dbReference type="PANTHER" id="PTHR43037">
    <property type="entry name" value="UNNAMED PRODUCT-RELATED"/>
    <property type="match status" value="1"/>
</dbReference>